<evidence type="ECO:0000313" key="2">
    <source>
        <dbReference type="Proteomes" id="UP000199069"/>
    </source>
</evidence>
<accession>A0A0K3C7F3</accession>
<dbReference type="EMBL" id="CWKI01000001">
    <property type="protein sequence ID" value="CTR04758.1"/>
    <property type="molecule type" value="Genomic_DNA"/>
</dbReference>
<dbReference type="Proteomes" id="UP000199069">
    <property type="component" value="Unassembled WGS sequence"/>
</dbReference>
<protein>
    <submittedName>
        <fullName evidence="1">Uncharacterized protein</fullName>
    </submittedName>
</protein>
<organism evidence="1 2">
    <name type="scientific">Rhodotorula toruloides</name>
    <name type="common">Yeast</name>
    <name type="synonym">Rhodosporidium toruloides</name>
    <dbReference type="NCBI Taxonomy" id="5286"/>
    <lineage>
        <taxon>Eukaryota</taxon>
        <taxon>Fungi</taxon>
        <taxon>Dikarya</taxon>
        <taxon>Basidiomycota</taxon>
        <taxon>Pucciniomycotina</taxon>
        <taxon>Microbotryomycetes</taxon>
        <taxon>Sporidiobolales</taxon>
        <taxon>Sporidiobolaceae</taxon>
        <taxon>Rhodotorula</taxon>
    </lineage>
</organism>
<proteinExistence type="predicted"/>
<keyword evidence="2" id="KW-1185">Reference proteome</keyword>
<reference evidence="1 2" key="1">
    <citation type="submission" date="2015-07" db="EMBL/GenBank/DDBJ databases">
        <authorList>
            <person name="Cajimat M.N.B."/>
            <person name="Milazzo M.L."/>
            <person name="Fulhorst C.F."/>
        </authorList>
    </citation>
    <scope>NUCLEOTIDE SEQUENCE [LARGE SCALE GENOMIC DNA]</scope>
    <source>
        <strain evidence="1">Single colony</strain>
    </source>
</reference>
<sequence length="513" mass="58451">MLPSVLNPSVRARTRLEKDHTILPPPPSADDVSKEHARQAMEISGAVPDDVRKTVRRDMHEQHAREVAEALQKHDHEAVKRLHNDRKMMREYNDFAPQNVRIPVEILDQEAHHLQLFKPRLQSFVEKLLPDVKPDDYEKRAWLEQRRMEELGDEIHRLDELEKKELAEEAMKTQLARLAEQRYELFDALPRAFRSATEGMSLGQENRQIVQLLSSLDGIKYCEEDLHEWIKAEIALQCLRHPAKFAGMEHAEPKSYGEVKFAVPKAERIAEGIASDPKRLHSTLCQSFFTNTERQVSAGNLQEIQLALNSVTFVYYKGYYACRIAHQVALRHLPVEQLNDTVRRFTRDPPASPSQPVKAGEKILASLAAAGQAQNTQNRDETRDLASAAASALHKCLERDIQDARAKALAAFPAVEPTDEEAERLADLVDELVEGKLNAHKWVRLLIAQRCLLEPGEFRRELARAEPSASHGDSHSAEALKYYYKLFMDELRDTGNPLTAGEKVLRYLDKEEA</sequence>
<name>A0A0K3C7F3_RHOTO</name>
<dbReference type="AlphaFoldDB" id="A0A0K3C7F3"/>
<gene>
    <name evidence="1" type="primary">FGENESH: predicted gene_1.619</name>
    <name evidence="1" type="ORF">BN2166_0006190</name>
</gene>
<evidence type="ECO:0000313" key="1">
    <source>
        <dbReference type="EMBL" id="CTR04758.1"/>
    </source>
</evidence>